<keyword evidence="6" id="KW-0175">Coiled coil</keyword>
<evidence type="ECO:0000256" key="1">
    <source>
        <dbReference type="ARBA" id="ARBA00004645"/>
    </source>
</evidence>
<evidence type="ECO:0000256" key="7">
    <source>
        <dbReference type="SAM" id="MobiDB-lite"/>
    </source>
</evidence>
<dbReference type="Pfam" id="PF00023">
    <property type="entry name" value="Ank"/>
    <property type="match status" value="1"/>
</dbReference>
<dbReference type="GO" id="GO:0051017">
    <property type="term" value="P:actin filament bundle assembly"/>
    <property type="evidence" value="ECO:0007669"/>
    <property type="project" value="TreeGrafter"/>
</dbReference>
<dbReference type="PROSITE" id="PS50088">
    <property type="entry name" value="ANK_REPEAT"/>
    <property type="match status" value="1"/>
</dbReference>
<accession>A0A8C3F238</accession>
<dbReference type="PROSITE" id="PS50297">
    <property type="entry name" value="ANK_REP_REGION"/>
    <property type="match status" value="1"/>
</dbReference>
<feature type="repeat" description="ANK" evidence="5">
    <location>
        <begin position="20"/>
        <end position="52"/>
    </location>
</feature>
<comment type="subcellular location">
    <subcellularLocation>
        <location evidence="1">Cell projection</location>
        <location evidence="1">Stereocilium</location>
    </subcellularLocation>
</comment>
<dbReference type="InterPro" id="IPR036770">
    <property type="entry name" value="Ankyrin_rpt-contain_sf"/>
</dbReference>
<evidence type="ECO:0000256" key="3">
    <source>
        <dbReference type="ARBA" id="ARBA00022740"/>
    </source>
</evidence>
<evidence type="ECO:0000256" key="5">
    <source>
        <dbReference type="PROSITE-ProRule" id="PRU00023"/>
    </source>
</evidence>
<dbReference type="PANTHER" id="PTHR24153:SF0">
    <property type="entry name" value="ESPIN-LIKE PROTEIN"/>
    <property type="match status" value="1"/>
</dbReference>
<protein>
    <submittedName>
        <fullName evidence="8">Espin like</fullName>
    </submittedName>
</protein>
<organism evidence="8 9">
    <name type="scientific">Chrysemys picta bellii</name>
    <name type="common">Western painted turtle</name>
    <name type="synonym">Emys bellii</name>
    <dbReference type="NCBI Taxonomy" id="8478"/>
    <lineage>
        <taxon>Eukaryota</taxon>
        <taxon>Metazoa</taxon>
        <taxon>Chordata</taxon>
        <taxon>Craniata</taxon>
        <taxon>Vertebrata</taxon>
        <taxon>Euteleostomi</taxon>
        <taxon>Archelosauria</taxon>
        <taxon>Testudinata</taxon>
        <taxon>Testudines</taxon>
        <taxon>Cryptodira</taxon>
        <taxon>Durocryptodira</taxon>
        <taxon>Testudinoidea</taxon>
        <taxon>Emydidae</taxon>
        <taxon>Chrysemys</taxon>
    </lineage>
</organism>
<dbReference type="GeneTree" id="ENSGT00940000156970"/>
<sequence>AAPPQRKRERDFAGGCQGASGSSLLHLAACFGHAEAVQWLLQAGYDAAMEMHKGAVSAHYAATKEDLTCLKLLVAADLRGSISESQHQPIFNPPPVLLAQATFTDIGLATQDAKGGTALHCRPLERNDLHNACCQTLISHRLDPSLWDGDGCTVRDLVEYNGHRKCARYLQDMEKLVINDLSSLSQTHKEFAFLLGHWKWGRGVCDPDRCPATLLTGLSLLPPPTPPTAPALGPPQTWDPLPAHGGRALAQPRLCPHAGGAAGQRGAGVLPGGGAAVRQHGEHSPLPGLCGAAGGRSVRAHHPHPRHAGGRGPGEPLGPAPLQPHHALAQPRRAGRRGSPAAGLPAQHRRAQLAAHLLTHSRSPSRRCRSLGLAPGDPASLPPRLLTHSGQGRPEDSGAVTSIIVQGEKTAPADPVQSSCISPTLDEPYPSDLDAMVPTHDEQGHSIPEWKRQVMVRKLQARLEAEEAVGAKSCARSSYCSSVEMGDWRYSQAHNGILGPFGELLTEDDLLYLEKQIENLQLRKRCQECERELGRLVEELQTILPAPIVHITVNSQLLHQDGQALPIWCSRISGMVKSMSVLLTNVNGLRKEAETPSPKEPSRPGEGKCPAGGSAEREILECGVSVRKLRGNFEKHVLPGQRMALELRGVEAMPWEHSGRCWSGEDLVSQKQWSTSKSQRKLVCEDHAFGDMENASDSGISCKEASSDVSRSLVPVAEPTSLRKERIVMLFLSHWKKSAYMPSLKITARKTLESQRVRKIREVEAAAEVRKEQIPEEKPVVEMSKLGYLIQQRSTIKNLIGNWKNIISQVPSRQIRCLNRQQAIYSPEQFLPHVNGVPTNYNSLTLDLFMLGYFHILELDLPQEERKMRHLLCFEVFDHLGRYPWETVRAFHKAVTDEISAGKRGWKDSFEDIKFRFFGNTKDPVRELEPSRASAESTLRPVSRVRVRSTALEQAGHDPGNCSEVGSFNNDEICRYIDRSFAFWKEKEAEIFNFEE</sequence>
<feature type="region of interest" description="Disordered" evidence="7">
    <location>
        <begin position="590"/>
        <end position="614"/>
    </location>
</feature>
<keyword evidence="2" id="KW-0677">Repeat</keyword>
<dbReference type="Gene3D" id="1.25.40.20">
    <property type="entry name" value="Ankyrin repeat-containing domain"/>
    <property type="match status" value="2"/>
</dbReference>
<dbReference type="GO" id="GO:0032426">
    <property type="term" value="C:stereocilium tip"/>
    <property type="evidence" value="ECO:0007669"/>
    <property type="project" value="Ensembl"/>
</dbReference>
<reference evidence="8" key="1">
    <citation type="submission" date="2025-08" db="UniProtKB">
        <authorList>
            <consortium name="Ensembl"/>
        </authorList>
    </citation>
    <scope>IDENTIFICATION</scope>
</reference>
<reference evidence="8" key="2">
    <citation type="submission" date="2025-09" db="UniProtKB">
        <authorList>
            <consortium name="Ensembl"/>
        </authorList>
    </citation>
    <scope>IDENTIFICATION</scope>
</reference>
<keyword evidence="9" id="KW-1185">Reference proteome</keyword>
<dbReference type="GO" id="GO:0005737">
    <property type="term" value="C:cytoplasm"/>
    <property type="evidence" value="ECO:0007669"/>
    <property type="project" value="TreeGrafter"/>
</dbReference>
<feature type="compositionally biased region" description="Basic residues" evidence="7">
    <location>
        <begin position="298"/>
        <end position="309"/>
    </location>
</feature>
<dbReference type="Proteomes" id="UP000694380">
    <property type="component" value="Unplaced"/>
</dbReference>
<dbReference type="InterPro" id="IPR052420">
    <property type="entry name" value="Espin/Espin-like"/>
</dbReference>
<name>A0A8C3F238_CHRPI</name>
<dbReference type="PANTHER" id="PTHR24153">
    <property type="entry name" value="ESPIN"/>
    <property type="match status" value="1"/>
</dbReference>
<dbReference type="SMART" id="SM00248">
    <property type="entry name" value="ANK"/>
    <property type="match status" value="3"/>
</dbReference>
<proteinExistence type="predicted"/>
<dbReference type="SUPFAM" id="SSF48403">
    <property type="entry name" value="Ankyrin repeat"/>
    <property type="match status" value="1"/>
</dbReference>
<evidence type="ECO:0000313" key="9">
    <source>
        <dbReference type="Proteomes" id="UP000694380"/>
    </source>
</evidence>
<evidence type="ECO:0000256" key="6">
    <source>
        <dbReference type="SAM" id="Coils"/>
    </source>
</evidence>
<evidence type="ECO:0000313" key="8">
    <source>
        <dbReference type="Ensembl" id="ENSCPBP00000000519.1"/>
    </source>
</evidence>
<dbReference type="AlphaFoldDB" id="A0A8C3F238"/>
<dbReference type="GO" id="GO:0051015">
    <property type="term" value="F:actin filament binding"/>
    <property type="evidence" value="ECO:0007669"/>
    <property type="project" value="Ensembl"/>
</dbReference>
<dbReference type="GO" id="GO:0007605">
    <property type="term" value="P:sensory perception of sound"/>
    <property type="evidence" value="ECO:0007669"/>
    <property type="project" value="UniProtKB-KW"/>
</dbReference>
<feature type="region of interest" description="Disordered" evidence="7">
    <location>
        <begin position="360"/>
        <end position="382"/>
    </location>
</feature>
<evidence type="ECO:0000256" key="4">
    <source>
        <dbReference type="ARBA" id="ARBA00023043"/>
    </source>
</evidence>
<gene>
    <name evidence="8" type="primary">ESPNL</name>
</gene>
<evidence type="ECO:0000256" key="2">
    <source>
        <dbReference type="ARBA" id="ARBA00022737"/>
    </source>
</evidence>
<dbReference type="InterPro" id="IPR002110">
    <property type="entry name" value="Ankyrin_rpt"/>
</dbReference>
<dbReference type="Ensembl" id="ENSCPBT00000000676.1">
    <property type="protein sequence ID" value="ENSCPBP00000000519.1"/>
    <property type="gene ID" value="ENSCPBG00000000352.1"/>
</dbReference>
<feature type="region of interest" description="Disordered" evidence="7">
    <location>
        <begin position="273"/>
        <end position="345"/>
    </location>
</feature>
<keyword evidence="4 5" id="KW-0040">ANK repeat</keyword>
<feature type="coiled-coil region" evidence="6">
    <location>
        <begin position="510"/>
        <end position="539"/>
    </location>
</feature>
<keyword evidence="3" id="KW-1009">Hearing</keyword>